<dbReference type="PANTHER" id="PTHR22923">
    <property type="entry name" value="CEREBELLIN-RELATED"/>
    <property type="match status" value="1"/>
</dbReference>
<evidence type="ECO:0000313" key="5">
    <source>
        <dbReference type="EnsemblMetazoa" id="G11519.2:cds"/>
    </source>
</evidence>
<reference evidence="5" key="1">
    <citation type="submission" date="2022-08" db="UniProtKB">
        <authorList>
            <consortium name="EnsemblMetazoa"/>
        </authorList>
    </citation>
    <scope>IDENTIFICATION</scope>
    <source>
        <strain evidence="5">05x7-T-G4-1.051#20</strain>
    </source>
</reference>
<sequence>MSPKPGLKLFREDYKSVEETCEAVGFVRDNCRKDTRRGTSLQNRRVVAFDARLNRRVNNLGRNGRIVFGKVYLNEGLGYNASTGIFTTPSGGVYVFYWTTLTWGGLSAYTSLVVNGKLKSWNHCHDSSTSKIWLPCSKMTAVKLNQGDKVWVGVFMGKANLYETYSSFSGYNL</sequence>
<dbReference type="PRINTS" id="PR00007">
    <property type="entry name" value="COMPLEMNTC1Q"/>
</dbReference>
<dbReference type="AlphaFoldDB" id="A0A8W8HYH6"/>
<dbReference type="SUPFAM" id="SSF49842">
    <property type="entry name" value="TNF-like"/>
    <property type="match status" value="1"/>
</dbReference>
<keyword evidence="3" id="KW-0732">Signal</keyword>
<dbReference type="EnsemblMetazoa" id="G11519.2">
    <property type="protein sequence ID" value="G11519.2:cds"/>
    <property type="gene ID" value="G11519"/>
</dbReference>
<organism evidence="5 6">
    <name type="scientific">Magallana gigas</name>
    <name type="common">Pacific oyster</name>
    <name type="synonym">Crassostrea gigas</name>
    <dbReference type="NCBI Taxonomy" id="29159"/>
    <lineage>
        <taxon>Eukaryota</taxon>
        <taxon>Metazoa</taxon>
        <taxon>Spiralia</taxon>
        <taxon>Lophotrochozoa</taxon>
        <taxon>Mollusca</taxon>
        <taxon>Bivalvia</taxon>
        <taxon>Autobranchia</taxon>
        <taxon>Pteriomorphia</taxon>
        <taxon>Ostreida</taxon>
        <taxon>Ostreoidea</taxon>
        <taxon>Ostreidae</taxon>
        <taxon>Magallana</taxon>
    </lineage>
</organism>
<dbReference type="InterPro" id="IPR008983">
    <property type="entry name" value="Tumour_necrosis_fac-like_dom"/>
</dbReference>
<protein>
    <recommendedName>
        <fullName evidence="4">C1q domain-containing protein</fullName>
    </recommendedName>
</protein>
<dbReference type="Gene3D" id="2.60.120.40">
    <property type="match status" value="1"/>
</dbReference>
<evidence type="ECO:0000256" key="2">
    <source>
        <dbReference type="ARBA" id="ARBA00022525"/>
    </source>
</evidence>
<dbReference type="GO" id="GO:0005576">
    <property type="term" value="C:extracellular region"/>
    <property type="evidence" value="ECO:0007669"/>
    <property type="project" value="UniProtKB-SubCell"/>
</dbReference>
<keyword evidence="6" id="KW-1185">Reference proteome</keyword>
<dbReference type="SMART" id="SM00110">
    <property type="entry name" value="C1Q"/>
    <property type="match status" value="1"/>
</dbReference>
<comment type="subcellular location">
    <subcellularLocation>
        <location evidence="1">Secreted</location>
    </subcellularLocation>
</comment>
<feature type="domain" description="C1q" evidence="4">
    <location>
        <begin position="42"/>
        <end position="173"/>
    </location>
</feature>
<dbReference type="PANTHER" id="PTHR22923:SF116">
    <property type="entry name" value="C1Q DOMAIN-CONTAINING PROTEIN"/>
    <property type="match status" value="1"/>
</dbReference>
<dbReference type="Proteomes" id="UP000005408">
    <property type="component" value="Unassembled WGS sequence"/>
</dbReference>
<dbReference type="Pfam" id="PF00386">
    <property type="entry name" value="C1q"/>
    <property type="match status" value="1"/>
</dbReference>
<dbReference type="InterPro" id="IPR050822">
    <property type="entry name" value="Cerebellin_Synaptic_Org"/>
</dbReference>
<evidence type="ECO:0000256" key="3">
    <source>
        <dbReference type="ARBA" id="ARBA00022729"/>
    </source>
</evidence>
<dbReference type="PROSITE" id="PS50871">
    <property type="entry name" value="C1Q"/>
    <property type="match status" value="1"/>
</dbReference>
<evidence type="ECO:0000259" key="4">
    <source>
        <dbReference type="PROSITE" id="PS50871"/>
    </source>
</evidence>
<evidence type="ECO:0000256" key="1">
    <source>
        <dbReference type="ARBA" id="ARBA00004613"/>
    </source>
</evidence>
<name>A0A8W8HYH6_MAGGI</name>
<evidence type="ECO:0000313" key="6">
    <source>
        <dbReference type="Proteomes" id="UP000005408"/>
    </source>
</evidence>
<dbReference type="InterPro" id="IPR001073">
    <property type="entry name" value="C1q_dom"/>
</dbReference>
<proteinExistence type="predicted"/>
<accession>A0A8W8HYH6</accession>
<keyword evidence="2" id="KW-0964">Secreted</keyword>